<accession>A0A1M5PR21</accession>
<sequence>MPGERIKDLRELQKYRERFKENEWIDSLSLFKPTGARLIGEDKNLFIYHFDRKDVEDFLYIYRGIDGTRIDEGFAIFFKAELADKCEEMNRKRVCPIECMLYASKAINKFIANRYIYESIAEVAAANMVQWEEEGKEVVSHILHKWHWLPQLKIAIEIVRITRDIELLKLVYRIYGMDESLKTDVFKALIESGHRELLIYVFNMARRLQKNTDKDRYMLNLWEKNFYRYMPESVNDFENFLSSPGVSNYVYNRINNLLAQYKTAAGQENNLARDTKQLIFELSNKANPGSSCSFQEREQAFEELIGYLKNKALRKQVFFALRNTRRPEAALYIMQTLKSGDCKPGEIKDALVTLGFLNYKDDDHFLSRNFSCFDIAMWTYYYLSGKEEYLSRLIEHFLAGSEERAGEIISYLNQFYGGRRTEIQKIINEQFVTILRERKNEDIIKAADNISRALDKLQMNDLEASFAEIFRVFGFENESSYGLQEEEVFLSLLEMTGRYYVKNFNKKNGKKLERFLFYITENYEGKVKNKALKILKSVDPGGVGK</sequence>
<reference evidence="2" key="1">
    <citation type="submission" date="2016-11" db="EMBL/GenBank/DDBJ databases">
        <authorList>
            <person name="Varghese N."/>
            <person name="Submissions S."/>
        </authorList>
    </citation>
    <scope>NUCLEOTIDE SEQUENCE [LARGE SCALE GENOMIC DNA]</scope>
    <source>
        <strain evidence="2">DSM 11003</strain>
    </source>
</reference>
<protein>
    <submittedName>
        <fullName evidence="1">Uncharacterized protein</fullName>
    </submittedName>
</protein>
<dbReference type="EMBL" id="FQWY01000025">
    <property type="protein sequence ID" value="SHH03753.1"/>
    <property type="molecule type" value="Genomic_DNA"/>
</dbReference>
<organism evidence="1 2">
    <name type="scientific">Thermosyntropha lipolytica DSM 11003</name>
    <dbReference type="NCBI Taxonomy" id="1123382"/>
    <lineage>
        <taxon>Bacteria</taxon>
        <taxon>Bacillati</taxon>
        <taxon>Bacillota</taxon>
        <taxon>Clostridia</taxon>
        <taxon>Eubacteriales</taxon>
        <taxon>Syntrophomonadaceae</taxon>
        <taxon>Thermosyntropha</taxon>
    </lineage>
</organism>
<dbReference type="STRING" id="1123382.SAMN02745221_01530"/>
<name>A0A1M5PR21_9FIRM</name>
<evidence type="ECO:0000313" key="2">
    <source>
        <dbReference type="Proteomes" id="UP000242329"/>
    </source>
</evidence>
<dbReference type="AlphaFoldDB" id="A0A1M5PR21"/>
<dbReference type="RefSeq" id="WP_073092363.1">
    <property type="nucleotide sequence ID" value="NZ_FQWY01000025.1"/>
</dbReference>
<evidence type="ECO:0000313" key="1">
    <source>
        <dbReference type="EMBL" id="SHH03753.1"/>
    </source>
</evidence>
<dbReference type="OrthoDB" id="1952602at2"/>
<keyword evidence="2" id="KW-1185">Reference proteome</keyword>
<dbReference type="Proteomes" id="UP000242329">
    <property type="component" value="Unassembled WGS sequence"/>
</dbReference>
<gene>
    <name evidence="1" type="ORF">SAMN02745221_01530</name>
</gene>
<proteinExistence type="predicted"/>